<dbReference type="SUPFAM" id="SSF53955">
    <property type="entry name" value="Lysozyme-like"/>
    <property type="match status" value="1"/>
</dbReference>
<keyword evidence="15 25" id="KW-0472">Membrane</keyword>
<evidence type="ECO:0000256" key="9">
    <source>
        <dbReference type="ARBA" id="ARBA00022670"/>
    </source>
</evidence>
<dbReference type="PANTHER" id="PTHR32282:SF11">
    <property type="entry name" value="PENICILLIN-BINDING PROTEIN 1B"/>
    <property type="match status" value="1"/>
</dbReference>
<dbReference type="STRING" id="47884.SAMN04490203_3930"/>
<evidence type="ECO:0000256" key="10">
    <source>
        <dbReference type="ARBA" id="ARBA00022676"/>
    </source>
</evidence>
<dbReference type="Pfam" id="PF00905">
    <property type="entry name" value="Transpeptidase"/>
    <property type="match status" value="1"/>
</dbReference>
<evidence type="ECO:0000256" key="21">
    <source>
        <dbReference type="ARBA" id="ARBA00049902"/>
    </source>
</evidence>
<comment type="catalytic activity">
    <reaction evidence="20">
        <text>Preferential cleavage: (Ac)2-L-Lys-D-Ala-|-D-Ala. Also transpeptidation of peptidyl-alanyl moieties that are N-acyl substituents of D-alanine.</text>
        <dbReference type="EC" id="3.4.16.4"/>
    </reaction>
</comment>
<evidence type="ECO:0000256" key="3">
    <source>
        <dbReference type="ARBA" id="ARBA00004752"/>
    </source>
</evidence>
<dbReference type="GO" id="GO:0006508">
    <property type="term" value="P:proteolysis"/>
    <property type="evidence" value="ECO:0007669"/>
    <property type="project" value="UniProtKB-KW"/>
</dbReference>
<evidence type="ECO:0000256" key="23">
    <source>
        <dbReference type="PIRNR" id="PIRNR002799"/>
    </source>
</evidence>
<dbReference type="AlphaFoldDB" id="A0A0J6GKB0"/>
<comment type="function">
    <text evidence="1 23">Cell wall formation. Synthesis of cross-linked peptidoglycan from the lipid intermediates. The enzyme has a penicillin-insensitive transglycosylase N-terminal domain (formation of linear glycan strands) and a penicillin-sensitive transpeptidase C-terminal domain (cross-linking of the peptide subunits).</text>
</comment>
<evidence type="ECO:0000256" key="13">
    <source>
        <dbReference type="ARBA" id="ARBA00022960"/>
    </source>
</evidence>
<feature type="transmembrane region" description="Helical" evidence="25">
    <location>
        <begin position="21"/>
        <end position="43"/>
    </location>
</feature>
<evidence type="ECO:0000256" key="18">
    <source>
        <dbReference type="ARBA" id="ARBA00023316"/>
    </source>
</evidence>
<keyword evidence="11 23" id="KW-0808">Transferase</keyword>
<dbReference type="Pfam" id="PF00912">
    <property type="entry name" value="Transgly"/>
    <property type="match status" value="1"/>
</dbReference>
<dbReference type="GO" id="GO:0071555">
    <property type="term" value="P:cell wall organization"/>
    <property type="evidence" value="ECO:0007669"/>
    <property type="project" value="UniProtKB-UniRule"/>
</dbReference>
<evidence type="ECO:0000256" key="17">
    <source>
        <dbReference type="ARBA" id="ARBA00023268"/>
    </source>
</evidence>
<keyword evidence="12" id="KW-0378">Hydrolase</keyword>
<dbReference type="GO" id="GO:0005886">
    <property type="term" value="C:plasma membrane"/>
    <property type="evidence" value="ECO:0007669"/>
    <property type="project" value="UniProtKB-SubCell"/>
</dbReference>
<evidence type="ECO:0000256" key="8">
    <source>
        <dbReference type="ARBA" id="ARBA00022645"/>
    </source>
</evidence>
<evidence type="ECO:0000256" key="4">
    <source>
        <dbReference type="ARBA" id="ARBA00007090"/>
    </source>
</evidence>
<evidence type="ECO:0000256" key="14">
    <source>
        <dbReference type="ARBA" id="ARBA00022984"/>
    </source>
</evidence>
<evidence type="ECO:0000256" key="5">
    <source>
        <dbReference type="ARBA" id="ARBA00007739"/>
    </source>
</evidence>
<feature type="domain" description="Bifunctional transglycosylase second" evidence="28">
    <location>
        <begin position="69"/>
        <end position="152"/>
    </location>
</feature>
<keyword evidence="32" id="KW-1185">Reference proteome</keyword>
<proteinExistence type="inferred from homology"/>
<organism evidence="29 31">
    <name type="scientific">Pseudomonas taetrolens</name>
    <dbReference type="NCBI Taxonomy" id="47884"/>
    <lineage>
        <taxon>Bacteria</taxon>
        <taxon>Pseudomonadati</taxon>
        <taxon>Pseudomonadota</taxon>
        <taxon>Gammaproteobacteria</taxon>
        <taxon>Pseudomonadales</taxon>
        <taxon>Pseudomonadaceae</taxon>
        <taxon>Pseudomonas</taxon>
    </lineage>
</organism>
<dbReference type="Gene3D" id="3.40.710.10">
    <property type="entry name" value="DD-peptidase/beta-lactamase superfamily"/>
    <property type="match status" value="1"/>
</dbReference>
<dbReference type="InterPro" id="IPR036950">
    <property type="entry name" value="PBP_transglycosylase"/>
</dbReference>
<evidence type="ECO:0000313" key="30">
    <source>
        <dbReference type="EMBL" id="SED15025.1"/>
    </source>
</evidence>
<evidence type="ECO:0000313" key="31">
    <source>
        <dbReference type="Proteomes" id="UP000036395"/>
    </source>
</evidence>
<dbReference type="InterPro" id="IPR028166">
    <property type="entry name" value="UB2H"/>
</dbReference>
<dbReference type="Gene3D" id="3.30.2060.10">
    <property type="entry name" value="Penicillin-binding protein 1b domain"/>
    <property type="match status" value="1"/>
</dbReference>
<dbReference type="EMBL" id="JYLA01000010">
    <property type="protein sequence ID" value="KMM82793.1"/>
    <property type="molecule type" value="Genomic_DNA"/>
</dbReference>
<dbReference type="PANTHER" id="PTHR32282">
    <property type="entry name" value="BINDING PROTEIN TRANSPEPTIDASE, PUTATIVE-RELATED"/>
    <property type="match status" value="1"/>
</dbReference>
<evidence type="ECO:0000256" key="22">
    <source>
        <dbReference type="NCBIfam" id="TIGR02071"/>
    </source>
</evidence>
<feature type="domain" description="Glycosyl transferase family 51" evidence="27">
    <location>
        <begin position="166"/>
        <end position="334"/>
    </location>
</feature>
<dbReference type="PATRIC" id="fig|47884.3.peg.157"/>
<dbReference type="OrthoDB" id="9766909at2"/>
<dbReference type="Gene3D" id="1.20.5.100">
    <property type="entry name" value="Cytochrome c1, transmembrane anchor, C-terminal"/>
    <property type="match status" value="1"/>
</dbReference>
<reference evidence="30 32" key="2">
    <citation type="submission" date="2016-10" db="EMBL/GenBank/DDBJ databases">
        <authorList>
            <person name="Varghese N."/>
            <person name="Submissions S."/>
        </authorList>
    </citation>
    <scope>NUCLEOTIDE SEQUENCE [LARGE SCALE GENOMIC DNA]</scope>
    <source>
        <strain evidence="30 32">BS3652</strain>
    </source>
</reference>
<keyword evidence="7" id="KW-1003">Cell membrane</keyword>
<dbReference type="InterPro" id="IPR001460">
    <property type="entry name" value="PCN-bd_Tpept"/>
</dbReference>
<dbReference type="InterPro" id="IPR050396">
    <property type="entry name" value="Glycosyltr_51/Transpeptidase"/>
</dbReference>
<evidence type="ECO:0000256" key="7">
    <source>
        <dbReference type="ARBA" id="ARBA00022475"/>
    </source>
</evidence>
<keyword evidence="10 23" id="KW-0328">Glycosyltransferase</keyword>
<evidence type="ECO:0000256" key="2">
    <source>
        <dbReference type="ARBA" id="ARBA00004236"/>
    </source>
</evidence>
<dbReference type="Proteomes" id="UP000183155">
    <property type="component" value="Unassembled WGS sequence"/>
</dbReference>
<dbReference type="GO" id="GO:0030288">
    <property type="term" value="C:outer membrane-bounded periplasmic space"/>
    <property type="evidence" value="ECO:0007669"/>
    <property type="project" value="TreeGrafter"/>
</dbReference>
<keyword evidence="18 23" id="KW-0961">Cell wall biogenesis/degradation</keyword>
<dbReference type="GO" id="GO:0008360">
    <property type="term" value="P:regulation of cell shape"/>
    <property type="evidence" value="ECO:0007669"/>
    <property type="project" value="UniProtKB-UniRule"/>
</dbReference>
<dbReference type="InterPro" id="IPR001264">
    <property type="entry name" value="Glyco_trans_51"/>
</dbReference>
<dbReference type="InterPro" id="IPR011813">
    <property type="entry name" value="PBP_1b"/>
</dbReference>
<evidence type="ECO:0000256" key="1">
    <source>
        <dbReference type="ARBA" id="ARBA00002624"/>
    </source>
</evidence>
<keyword evidence="25" id="KW-1133">Transmembrane helix</keyword>
<evidence type="ECO:0000313" key="29">
    <source>
        <dbReference type="EMBL" id="KMM82793.1"/>
    </source>
</evidence>
<evidence type="ECO:0000313" key="32">
    <source>
        <dbReference type="Proteomes" id="UP000183155"/>
    </source>
</evidence>
<dbReference type="Gene3D" id="1.10.3810.10">
    <property type="entry name" value="Biosynthetic peptidoglycan transglycosylase-like"/>
    <property type="match status" value="1"/>
</dbReference>
<comment type="pathway">
    <text evidence="3 23">Cell wall biogenesis; peptidoglycan biosynthesis.</text>
</comment>
<dbReference type="GO" id="GO:0009274">
    <property type="term" value="C:peptidoglycan-based cell wall"/>
    <property type="evidence" value="ECO:0007669"/>
    <property type="project" value="UniProtKB-UniRule"/>
</dbReference>
<evidence type="ECO:0000256" key="6">
    <source>
        <dbReference type="ARBA" id="ARBA00018637"/>
    </source>
</evidence>
<dbReference type="PIRSF" id="PIRSF002799">
    <property type="entry name" value="PBP_1b"/>
    <property type="match status" value="1"/>
</dbReference>
<dbReference type="InterPro" id="IPR012338">
    <property type="entry name" value="Beta-lactam/transpept-like"/>
</dbReference>
<evidence type="ECO:0000259" key="27">
    <source>
        <dbReference type="Pfam" id="PF00912"/>
    </source>
</evidence>
<dbReference type="Proteomes" id="UP000036395">
    <property type="component" value="Unassembled WGS sequence"/>
</dbReference>
<evidence type="ECO:0000256" key="19">
    <source>
        <dbReference type="ARBA" id="ARBA00032454"/>
    </source>
</evidence>
<dbReference type="NCBIfam" id="TIGR02071">
    <property type="entry name" value="PBP_1b"/>
    <property type="match status" value="1"/>
</dbReference>
<feature type="active site" description="Acyl-ester intermediate; for transpeptidase activity" evidence="24">
    <location>
        <position position="466"/>
    </location>
</feature>
<sequence length="774" mass="85291">MTRTRSPRSRSKRPSGGFRPWLGWALKLSLVGLVVLAGFAVYLDAIVQEKFSGKRWTIPAKVYARPLELFVGQKLSKSDFLTELDALGYRRESAVSGPGVASVNGNTVALNTRGFQFYEGAEQAQPVRVRFSGDYVAELTSTNGSKLPVVRLEPLLIGGLYPKNLEDRILINLDQAPPFLLETLVTVEDRDFYHHFGVSPKSIMRAMWVNTSSGQMRQGGSTLTQQLVKNFYLTNERSLSRKLTEAMMALLLELHYDKREILEAYLNEVFVGQDGQRAVHGFGLASQFFFSQPLSELKLHQVALLVGMVKGPSAYNPRRHPERALVRRNLVLDLLEQQGVATPEQVAAAKKMPLGVTRRGSLADSSFPVFLDLVKRQLREDYRDEDLTEEGLRIFTSLDPILQMKSEAAVGETFKRLAGRKGSDAVEAAMVVTNPETGEVQALIGSRLPGYAGFNRALDAVRPIGSLIKPAVYLTALERPSQYTLTSWLSDDPLSIKGADGQVWKPQNYDRRSHGTVFLYQSMMNSYNLGTVRLGQQVGVPNVLKTLARLGVEREFPAFPSMLLGAGALSPIEVATMYQTLANGGFNTPMRGIRSVLTAEGEPLKRYPFQIQQRFDPGSIYLIQNAMQHVMREGTGRSVYNVLPRNLALAGKTGTSNDSRDSWFAGFSQDLLAVVWLGRDDNGKTPFTGATGALQVWTSFMNKADPLPLDMPQPDNIVQAWIDPHTGQGSDASCPGAVQMPYIRGSEPPAGANCDAQAPATGEAVMDWVKGWLN</sequence>
<dbReference type="GO" id="GO:0046677">
    <property type="term" value="P:response to antibiotic"/>
    <property type="evidence" value="ECO:0007669"/>
    <property type="project" value="UniProtKB-UniRule"/>
</dbReference>
<dbReference type="Pfam" id="PF14814">
    <property type="entry name" value="UB2H"/>
    <property type="match status" value="1"/>
</dbReference>
<dbReference type="RefSeq" id="WP_048383751.1">
    <property type="nucleotide sequence ID" value="NZ_FNRS01000001.1"/>
</dbReference>
<evidence type="ECO:0000256" key="24">
    <source>
        <dbReference type="PIRSR" id="PIRSR002799-1"/>
    </source>
</evidence>
<keyword evidence="17" id="KW-0511">Multifunctional enzyme</keyword>
<evidence type="ECO:0000259" key="28">
    <source>
        <dbReference type="Pfam" id="PF14814"/>
    </source>
</evidence>
<evidence type="ECO:0000256" key="15">
    <source>
        <dbReference type="ARBA" id="ARBA00023136"/>
    </source>
</evidence>
<evidence type="ECO:0000256" key="25">
    <source>
        <dbReference type="SAM" id="Phobius"/>
    </source>
</evidence>
<evidence type="ECO:0000256" key="12">
    <source>
        <dbReference type="ARBA" id="ARBA00022801"/>
    </source>
</evidence>
<feature type="domain" description="Penicillin-binding protein transpeptidase" evidence="26">
    <location>
        <begin position="429"/>
        <end position="668"/>
    </location>
</feature>
<comment type="caution">
    <text evidence="29">The sequence shown here is derived from an EMBL/GenBank/DDBJ whole genome shotgun (WGS) entry which is preliminary data.</text>
</comment>
<evidence type="ECO:0000256" key="11">
    <source>
        <dbReference type="ARBA" id="ARBA00022679"/>
    </source>
</evidence>
<evidence type="ECO:0000256" key="16">
    <source>
        <dbReference type="ARBA" id="ARBA00023251"/>
    </source>
</evidence>
<keyword evidence="25" id="KW-0812">Transmembrane</keyword>
<dbReference type="InterPro" id="IPR023346">
    <property type="entry name" value="Lysozyme-like_dom_sf"/>
</dbReference>
<comment type="subcellular location">
    <subcellularLocation>
        <location evidence="2">Cell membrane</location>
    </subcellularLocation>
</comment>
<dbReference type="SUPFAM" id="SSF56601">
    <property type="entry name" value="beta-lactamase/transpeptidase-like"/>
    <property type="match status" value="1"/>
</dbReference>
<evidence type="ECO:0000259" key="26">
    <source>
        <dbReference type="Pfam" id="PF00905"/>
    </source>
</evidence>
<evidence type="ECO:0000256" key="20">
    <source>
        <dbReference type="ARBA" id="ARBA00034000"/>
    </source>
</evidence>
<keyword evidence="16" id="KW-0046">Antibiotic resistance</keyword>
<dbReference type="GO" id="GO:0008658">
    <property type="term" value="F:penicillin binding"/>
    <property type="evidence" value="ECO:0007669"/>
    <property type="project" value="UniProtKB-UniRule"/>
</dbReference>
<comment type="similarity">
    <text evidence="5 23">In the N-terminal section; belongs to the glycosyltransferase 51 family.</text>
</comment>
<dbReference type="GO" id="GO:0008955">
    <property type="term" value="F:peptidoglycan glycosyltransferase activity"/>
    <property type="evidence" value="ECO:0007669"/>
    <property type="project" value="UniProtKB-UniRule"/>
</dbReference>
<keyword evidence="14 23" id="KW-0573">Peptidoglycan synthesis</keyword>
<keyword evidence="13 23" id="KW-0133">Cell shape</keyword>
<reference evidence="29 31" key="1">
    <citation type="submission" date="2015-02" db="EMBL/GenBank/DDBJ databases">
        <title>Pseudomonas helleri sp. nov. and Pseudomonas weihenstephanensis sp. nov., isolated from raw cows milk.</title>
        <authorList>
            <person name="von Neubeck M."/>
            <person name="Huptas C."/>
            <person name="Wenning M."/>
            <person name="Scherer S."/>
        </authorList>
    </citation>
    <scope>NUCLEOTIDE SEQUENCE [LARGE SCALE GENOMIC DNA]</scope>
    <source>
        <strain evidence="29 31">DSM 21104</strain>
    </source>
</reference>
<gene>
    <name evidence="30" type="ORF">SAMN04490203_3930</name>
    <name evidence="29" type="ORF">TU78_21180</name>
</gene>
<name>A0A0J6GKB0_PSETA</name>
<dbReference type="GO" id="GO:0009252">
    <property type="term" value="P:peptidoglycan biosynthetic process"/>
    <property type="evidence" value="ECO:0007669"/>
    <property type="project" value="UniProtKB-UniRule"/>
</dbReference>
<dbReference type="UniPathway" id="UPA00219"/>
<accession>A0A0J6GKB0</accession>
<keyword evidence="9" id="KW-0645">Protease</keyword>
<dbReference type="EMBL" id="FNRS01000001">
    <property type="protein sequence ID" value="SED15025.1"/>
    <property type="molecule type" value="Genomic_DNA"/>
</dbReference>
<keyword evidence="8" id="KW-0121">Carboxypeptidase</keyword>
<comment type="similarity">
    <text evidence="4 23">In the C-terminal section; belongs to the transpeptidase family.</text>
</comment>
<protein>
    <recommendedName>
        <fullName evidence="6 22">Penicillin-binding protein 1B</fullName>
        <shortName evidence="23">PBP-1b</shortName>
        <shortName evidence="23">PBP1b</shortName>
    </recommendedName>
    <alternativeName>
        <fullName evidence="19 23">Murein polymerase</fullName>
    </alternativeName>
</protein>
<dbReference type="GO" id="GO:0009002">
    <property type="term" value="F:serine-type D-Ala-D-Ala carboxypeptidase activity"/>
    <property type="evidence" value="ECO:0007669"/>
    <property type="project" value="UniProtKB-EC"/>
</dbReference>
<comment type="catalytic activity">
    <reaction evidence="21">
        <text>[GlcNAc-(1-&gt;4)-Mur2Ac(oyl-L-Ala-gamma-D-Glu-L-Lys-D-Ala-D-Ala)](n)-di-trans,octa-cis-undecaprenyl diphosphate + beta-D-GlcNAc-(1-&gt;4)-Mur2Ac(oyl-L-Ala-gamma-D-Glu-L-Lys-D-Ala-D-Ala)-di-trans,octa-cis-undecaprenyl diphosphate = [GlcNAc-(1-&gt;4)-Mur2Ac(oyl-L-Ala-gamma-D-Glu-L-Lys-D-Ala-D-Ala)](n+1)-di-trans,octa-cis-undecaprenyl diphosphate + di-trans,octa-cis-undecaprenyl diphosphate + H(+)</text>
        <dbReference type="Rhea" id="RHEA:23708"/>
        <dbReference type="Rhea" id="RHEA-COMP:9602"/>
        <dbReference type="Rhea" id="RHEA-COMP:9603"/>
        <dbReference type="ChEBI" id="CHEBI:15378"/>
        <dbReference type="ChEBI" id="CHEBI:58405"/>
        <dbReference type="ChEBI" id="CHEBI:60033"/>
        <dbReference type="ChEBI" id="CHEBI:78435"/>
        <dbReference type="EC" id="2.4.99.28"/>
    </reaction>
</comment>
<feature type="active site" description="Proton donor; for transglycosylase activity" evidence="24">
    <location>
        <position position="188"/>
    </location>
</feature>